<evidence type="ECO:0000313" key="3">
    <source>
        <dbReference type="Proteomes" id="UP000199137"/>
    </source>
</evidence>
<dbReference type="OrthoDB" id="4508519at2"/>
<dbReference type="AlphaFoldDB" id="A0A1I5X5N3"/>
<feature type="domain" description="TniQ" evidence="1">
    <location>
        <begin position="16"/>
        <end position="150"/>
    </location>
</feature>
<reference evidence="2 3" key="1">
    <citation type="submission" date="2016-10" db="EMBL/GenBank/DDBJ databases">
        <authorList>
            <person name="de Groot N.N."/>
        </authorList>
    </citation>
    <scope>NUCLEOTIDE SEQUENCE [LARGE SCALE GENOMIC DNA]</scope>
    <source>
        <strain evidence="2 3">DSM 44637</strain>
    </source>
</reference>
<organism evidence="2 3">
    <name type="scientific">Amycolatopsis rubida</name>
    <dbReference type="NCBI Taxonomy" id="112413"/>
    <lineage>
        <taxon>Bacteria</taxon>
        <taxon>Bacillati</taxon>
        <taxon>Actinomycetota</taxon>
        <taxon>Actinomycetes</taxon>
        <taxon>Pseudonocardiales</taxon>
        <taxon>Pseudonocardiaceae</taxon>
        <taxon>Amycolatopsis</taxon>
    </lineage>
</organism>
<sequence>MTLTPVSPGRIRRLPLVDRPFARETLESFVSRLAALNYRPLGDLTLLLIGKDQFPRRVRHREIAMSVRDKLALLTGYAPGQLARTFPVPEEADHNRPERISSRSELRHIDARRPGYPRPACVSCAASRRPGGAWIQQWPTHTQRACLRHYRWIGPPGRTISTEQLDLRTAPEVTQAVRRHLRMVRRHGPDANIAVSLAETHIVTHNERNQVQPHIRKRVERLLHNNNFSRGLGYFPHEDIAYAAAYPEAVALAWLVLNEQYRRTWPDAIPRYAEGIFGHILNQVWESSRELPRSPEPVLLQRWLYGDWLPKHGHHALSALP</sequence>
<protein>
    <submittedName>
        <fullName evidence="2">TniQ protein</fullName>
    </submittedName>
</protein>
<dbReference type="InterPro" id="IPR009492">
    <property type="entry name" value="TniQ"/>
</dbReference>
<dbReference type="RefSeq" id="WP_093575608.1">
    <property type="nucleotide sequence ID" value="NZ_FOWC01000010.1"/>
</dbReference>
<name>A0A1I5X5N3_9PSEU</name>
<gene>
    <name evidence="2" type="ORF">SAMN05421854_11042</name>
</gene>
<evidence type="ECO:0000259" key="1">
    <source>
        <dbReference type="Pfam" id="PF06527"/>
    </source>
</evidence>
<dbReference type="Proteomes" id="UP000199137">
    <property type="component" value="Unassembled WGS sequence"/>
</dbReference>
<evidence type="ECO:0000313" key="2">
    <source>
        <dbReference type="EMBL" id="SFQ27191.1"/>
    </source>
</evidence>
<accession>A0A1I5X5N3</accession>
<dbReference type="STRING" id="112413.SAMN05421854_11042"/>
<proteinExistence type="predicted"/>
<dbReference type="Pfam" id="PF06527">
    <property type="entry name" value="TniQ"/>
    <property type="match status" value="1"/>
</dbReference>
<dbReference type="EMBL" id="FOWC01000010">
    <property type="protein sequence ID" value="SFQ27191.1"/>
    <property type="molecule type" value="Genomic_DNA"/>
</dbReference>